<evidence type="ECO:0000256" key="1">
    <source>
        <dbReference type="SAM" id="MobiDB-lite"/>
    </source>
</evidence>
<dbReference type="RefSeq" id="WP_343914634.1">
    <property type="nucleotide sequence ID" value="NZ_BAAAJY010000003.1"/>
</dbReference>
<keyword evidence="3" id="KW-1185">Reference proteome</keyword>
<feature type="region of interest" description="Disordered" evidence="1">
    <location>
        <begin position="327"/>
        <end position="370"/>
    </location>
</feature>
<evidence type="ECO:0000313" key="3">
    <source>
        <dbReference type="Proteomes" id="UP001296993"/>
    </source>
</evidence>
<dbReference type="Proteomes" id="UP001296993">
    <property type="component" value="Unassembled WGS sequence"/>
</dbReference>
<feature type="compositionally biased region" description="Polar residues" evidence="1">
    <location>
        <begin position="347"/>
        <end position="363"/>
    </location>
</feature>
<accession>A0ABS4XB95</accession>
<dbReference type="EMBL" id="JAGIOF010000001">
    <property type="protein sequence ID" value="MBP2385732.1"/>
    <property type="molecule type" value="Genomic_DNA"/>
</dbReference>
<evidence type="ECO:0008006" key="4">
    <source>
        <dbReference type="Google" id="ProtNLM"/>
    </source>
</evidence>
<organism evidence="2 3">
    <name type="scientific">Paeniglutamicibacter kerguelensis</name>
    <dbReference type="NCBI Taxonomy" id="254788"/>
    <lineage>
        <taxon>Bacteria</taxon>
        <taxon>Bacillati</taxon>
        <taxon>Actinomycetota</taxon>
        <taxon>Actinomycetes</taxon>
        <taxon>Micrococcales</taxon>
        <taxon>Micrococcaceae</taxon>
        <taxon>Paeniglutamicibacter</taxon>
    </lineage>
</organism>
<reference evidence="2 3" key="1">
    <citation type="submission" date="2021-03" db="EMBL/GenBank/DDBJ databases">
        <title>Sequencing the genomes of 1000 actinobacteria strains.</title>
        <authorList>
            <person name="Klenk H.-P."/>
        </authorList>
    </citation>
    <scope>NUCLEOTIDE SEQUENCE [LARGE SCALE GENOMIC DNA]</scope>
    <source>
        <strain evidence="2 3">DSM 15797</strain>
    </source>
</reference>
<sequence>MHSDRTFWFLLGVDMKSTHSGRPARRAVAGRYMQRKIALAAIGLLALTTVAPAQASTEVTVKNPGGIVSVGPVNADFGFPSWYQDRAGTRVELCLDAQNPLCGLLPGDVPNEDLPISFPDNFPEEAFYMLASTKLDLPGGGRAVLVLGVEAAFANQVQAGDQVVFGRQRVTVRGATPNATLTFRHPYGTLTIDTDAAGDGKLVEDISPAAGNFTTALKSNIGPFLRWDPATAPAAPSGYLGDPGQEHTVTGSPFGYNKFSVSGGGLNQSTNLFSLQGKISTNTGVETQRALLASDMIDVFASSEGTQLQVEGQEGKFKTTRWKQTLDPSGFTHASSSPVPRPHKSRSATLETNRSAARSSTFPSHMESPC</sequence>
<name>A0ABS4XB95_9MICC</name>
<comment type="caution">
    <text evidence="2">The sequence shown here is derived from an EMBL/GenBank/DDBJ whole genome shotgun (WGS) entry which is preliminary data.</text>
</comment>
<gene>
    <name evidence="2" type="ORF">JOF47_001243</name>
</gene>
<proteinExistence type="predicted"/>
<evidence type="ECO:0000313" key="2">
    <source>
        <dbReference type="EMBL" id="MBP2385732.1"/>
    </source>
</evidence>
<protein>
    <recommendedName>
        <fullName evidence="4">WxL domain-containing protein</fullName>
    </recommendedName>
</protein>
<feature type="compositionally biased region" description="Polar residues" evidence="1">
    <location>
        <begin position="327"/>
        <end position="338"/>
    </location>
</feature>